<name>A0A1B0GIZ9_LUTLO</name>
<reference evidence="3" key="2">
    <citation type="journal article" date="2020" name="BMC">
        <title>Leishmania infection induces a limited differential gene expression in the sand fly midgut.</title>
        <authorList>
            <person name="Coutinho-Abreu I.V."/>
            <person name="Serafim T.D."/>
            <person name="Meneses C."/>
            <person name="Kamhawi S."/>
            <person name="Oliveira F."/>
            <person name="Valenzuela J.G."/>
        </authorList>
    </citation>
    <scope>NUCLEOTIDE SEQUENCE</scope>
    <source>
        <strain evidence="3">Jacobina</strain>
        <tissue evidence="3">Midgut</tissue>
    </source>
</reference>
<keyword evidence="2" id="KW-0732">Signal</keyword>
<feature type="chain" id="PRO_5044555650" evidence="2">
    <location>
        <begin position="21"/>
        <end position="231"/>
    </location>
</feature>
<organism evidence="4 5">
    <name type="scientific">Lutzomyia longipalpis</name>
    <name type="common">Sand fly</name>
    <dbReference type="NCBI Taxonomy" id="7200"/>
    <lineage>
        <taxon>Eukaryota</taxon>
        <taxon>Metazoa</taxon>
        <taxon>Ecdysozoa</taxon>
        <taxon>Arthropoda</taxon>
        <taxon>Hexapoda</taxon>
        <taxon>Insecta</taxon>
        <taxon>Pterygota</taxon>
        <taxon>Neoptera</taxon>
        <taxon>Endopterygota</taxon>
        <taxon>Diptera</taxon>
        <taxon>Nematocera</taxon>
        <taxon>Psychodoidea</taxon>
        <taxon>Psychodidae</taxon>
        <taxon>Lutzomyia</taxon>
        <taxon>Lutzomyia</taxon>
    </lineage>
</organism>
<feature type="compositionally biased region" description="Basic and acidic residues" evidence="1">
    <location>
        <begin position="180"/>
        <end position="193"/>
    </location>
</feature>
<protein>
    <submittedName>
        <fullName evidence="3">Putative salivary secreted mucin 3</fullName>
    </submittedName>
</protein>
<dbReference type="VEuPathDB" id="VectorBase:LLOJ005673"/>
<evidence type="ECO:0000256" key="2">
    <source>
        <dbReference type="SAM" id="SignalP"/>
    </source>
</evidence>
<dbReference type="Proteomes" id="UP000092461">
    <property type="component" value="Unassembled WGS sequence"/>
</dbReference>
<evidence type="ECO:0000313" key="3">
    <source>
        <dbReference type="EMBL" id="MBC1176805.1"/>
    </source>
</evidence>
<evidence type="ECO:0000256" key="1">
    <source>
        <dbReference type="SAM" id="MobiDB-lite"/>
    </source>
</evidence>
<dbReference type="EnsemblMetazoa" id="LLOJ005673-RA">
    <property type="protein sequence ID" value="LLOJ005673-PA"/>
    <property type="gene ID" value="LLOJ005673"/>
</dbReference>
<feature type="compositionally biased region" description="Acidic residues" evidence="1">
    <location>
        <begin position="194"/>
        <end position="203"/>
    </location>
</feature>
<sequence length="231" mass="25277">MKLITSIFLIVSVTTVCVTAVPARYNPDDDAEVVVVPLEKQYPPQKGGDGAEPDFGNFDGVIEEDIPGGFFTIFRPFSFDFGSFFSNFEETLRQFREQVANSWGNGSSFGGADGDESDEPKGNTTSTVQIIDGHKVIVNETTYVKKSDFGTSIIKHRTVDVQPLDDAEPEGTTINPKGESTTKRDTEIEKDVESSEIDTDDNEISPGIDLGPDPQSSEKDEVKPTNEPLTR</sequence>
<feature type="region of interest" description="Disordered" evidence="1">
    <location>
        <begin position="160"/>
        <end position="231"/>
    </location>
</feature>
<dbReference type="EMBL" id="AJWK01017947">
    <property type="status" value="NOT_ANNOTATED_CDS"/>
    <property type="molecule type" value="Genomic_DNA"/>
</dbReference>
<feature type="compositionally biased region" description="Basic and acidic residues" evidence="1">
    <location>
        <begin position="216"/>
        <end position="231"/>
    </location>
</feature>
<dbReference type="VEuPathDB" id="VectorBase:LLONM1_008902"/>
<feature type="signal peptide" evidence="2">
    <location>
        <begin position="1"/>
        <end position="20"/>
    </location>
</feature>
<accession>A0A1B0GIZ9</accession>
<dbReference type="EMBL" id="GITU01008102">
    <property type="protein sequence ID" value="MBC1176805.1"/>
    <property type="molecule type" value="Transcribed_RNA"/>
</dbReference>
<evidence type="ECO:0000313" key="4">
    <source>
        <dbReference type="EnsemblMetazoa" id="LLOJ005673-PA"/>
    </source>
</evidence>
<evidence type="ECO:0000313" key="5">
    <source>
        <dbReference type="Proteomes" id="UP000092461"/>
    </source>
</evidence>
<reference evidence="4" key="3">
    <citation type="submission" date="2020-05" db="UniProtKB">
        <authorList>
            <consortium name="EnsemblMetazoa"/>
        </authorList>
    </citation>
    <scope>IDENTIFICATION</scope>
    <source>
        <strain evidence="4">Jacobina</strain>
    </source>
</reference>
<dbReference type="AlphaFoldDB" id="A0A1B0GIZ9"/>
<keyword evidence="5" id="KW-1185">Reference proteome</keyword>
<proteinExistence type="predicted"/>
<reference evidence="5" key="1">
    <citation type="submission" date="2012-05" db="EMBL/GenBank/DDBJ databases">
        <title>Whole Genome Assembly of Lutzomyia longipalpis.</title>
        <authorList>
            <person name="Richards S."/>
            <person name="Qu C."/>
            <person name="Dillon R."/>
            <person name="Worley K."/>
            <person name="Scherer S."/>
            <person name="Batterton M."/>
            <person name="Taylor A."/>
            <person name="Hawes A."/>
            <person name="Hernandez B."/>
            <person name="Kovar C."/>
            <person name="Mandapat C."/>
            <person name="Pham C."/>
            <person name="Qu C."/>
            <person name="Jing C."/>
            <person name="Bess C."/>
            <person name="Bandaranaike D."/>
            <person name="Ngo D."/>
            <person name="Ongeri F."/>
            <person name="Arias F."/>
            <person name="Lara F."/>
            <person name="Weissenberger G."/>
            <person name="Kamau G."/>
            <person name="Han H."/>
            <person name="Shen H."/>
            <person name="Dinh H."/>
            <person name="Khalil I."/>
            <person name="Jones J."/>
            <person name="Shafer J."/>
            <person name="Jayaseelan J."/>
            <person name="Quiroz J."/>
            <person name="Blankenburg K."/>
            <person name="Nguyen L."/>
            <person name="Jackson L."/>
            <person name="Francisco L."/>
            <person name="Tang L.-Y."/>
            <person name="Pu L.-L."/>
            <person name="Perales L."/>
            <person name="Lorensuhewa L."/>
            <person name="Munidasa M."/>
            <person name="Coyle M."/>
            <person name="Taylor M."/>
            <person name="Puazo M."/>
            <person name="Firestine M."/>
            <person name="Scheel M."/>
            <person name="Javaid M."/>
            <person name="Wang M."/>
            <person name="Li M."/>
            <person name="Tabassum N."/>
            <person name="Saada N."/>
            <person name="Osuji N."/>
            <person name="Aqrawi P."/>
            <person name="Fu Q."/>
            <person name="Thornton R."/>
            <person name="Raj R."/>
            <person name="Goodspeed R."/>
            <person name="Mata R."/>
            <person name="Najjar R."/>
            <person name="Gubbala S."/>
            <person name="Lee S."/>
            <person name="Denson S."/>
            <person name="Patil S."/>
            <person name="Macmil S."/>
            <person name="Qi S."/>
            <person name="Matskevitch T."/>
            <person name="Palculict T."/>
            <person name="Mathew T."/>
            <person name="Vee V."/>
            <person name="Velamala V."/>
            <person name="Korchina V."/>
            <person name="Cai W."/>
            <person name="Liu W."/>
            <person name="Dai W."/>
            <person name="Zou X."/>
            <person name="Zhu Y."/>
            <person name="Zhang Y."/>
            <person name="Wu Y.-Q."/>
            <person name="Xin Y."/>
            <person name="Nazarath L."/>
            <person name="Kovar C."/>
            <person name="Han Y."/>
            <person name="Muzny D."/>
            <person name="Gibbs R."/>
        </authorList>
    </citation>
    <scope>NUCLEOTIDE SEQUENCE [LARGE SCALE GENOMIC DNA]</scope>
    <source>
        <strain evidence="5">Jacobina</strain>
    </source>
</reference>
<dbReference type="EMBL" id="AJWK01017948">
    <property type="status" value="NOT_ANNOTATED_CDS"/>
    <property type="molecule type" value="Genomic_DNA"/>
</dbReference>
<feature type="region of interest" description="Disordered" evidence="1">
    <location>
        <begin position="104"/>
        <end position="126"/>
    </location>
</feature>